<dbReference type="InterPro" id="IPR036612">
    <property type="entry name" value="KH_dom_type_1_sf"/>
</dbReference>
<feature type="domain" description="RRM" evidence="12">
    <location>
        <begin position="2"/>
        <end position="75"/>
    </location>
</feature>
<dbReference type="SMART" id="SM00360">
    <property type="entry name" value="RRM"/>
    <property type="match status" value="1"/>
</dbReference>
<dbReference type="SUPFAM" id="SSF54928">
    <property type="entry name" value="RNA-binding domain, RBD"/>
    <property type="match status" value="1"/>
</dbReference>
<accession>A0A8C2ARH5</accession>
<dbReference type="FunFam" id="3.30.310.210:FF:000001">
    <property type="entry name" value="insulin-like growth factor 2 mRNA-binding protein 1 isoform X1"/>
    <property type="match status" value="1"/>
</dbReference>
<evidence type="ECO:0000313" key="13">
    <source>
        <dbReference type="Ensembl" id="ENSCCRP00015108807.1"/>
    </source>
</evidence>
<evidence type="ECO:0000256" key="9">
    <source>
        <dbReference type="ARBA" id="ARBA00022884"/>
    </source>
</evidence>
<keyword evidence="10" id="KW-0539">Nucleus</keyword>
<organism evidence="13 14">
    <name type="scientific">Cyprinus carpio</name>
    <name type="common">Common carp</name>
    <dbReference type="NCBI Taxonomy" id="7962"/>
    <lineage>
        <taxon>Eukaryota</taxon>
        <taxon>Metazoa</taxon>
        <taxon>Chordata</taxon>
        <taxon>Craniata</taxon>
        <taxon>Vertebrata</taxon>
        <taxon>Euteleostomi</taxon>
        <taxon>Actinopterygii</taxon>
        <taxon>Neopterygii</taxon>
        <taxon>Teleostei</taxon>
        <taxon>Ostariophysi</taxon>
        <taxon>Cypriniformes</taxon>
        <taxon>Cyprinidae</taxon>
        <taxon>Cyprininae</taxon>
        <taxon>Cyprinus</taxon>
    </lineage>
</organism>
<evidence type="ECO:0000256" key="6">
    <source>
        <dbReference type="ARBA" id="ARBA00022737"/>
    </source>
</evidence>
<evidence type="ECO:0000313" key="14">
    <source>
        <dbReference type="Proteomes" id="UP000694700"/>
    </source>
</evidence>
<dbReference type="InterPro" id="IPR035979">
    <property type="entry name" value="RBD_domain_sf"/>
</dbReference>
<dbReference type="InterPro" id="IPR004087">
    <property type="entry name" value="KH_dom"/>
</dbReference>
<evidence type="ECO:0000256" key="3">
    <source>
        <dbReference type="ARBA" id="ARBA00009094"/>
    </source>
</evidence>
<evidence type="ECO:0000256" key="8">
    <source>
        <dbReference type="ARBA" id="ARBA00022845"/>
    </source>
</evidence>
<comment type="similarity">
    <text evidence="3">Belongs to the RRM IMP/VICKZ family.</text>
</comment>
<keyword evidence="4" id="KW-0813">Transport</keyword>
<dbReference type="Gene3D" id="3.30.70.330">
    <property type="match status" value="1"/>
</dbReference>
<dbReference type="InterPro" id="IPR000504">
    <property type="entry name" value="RRM_dom"/>
</dbReference>
<dbReference type="AlphaFoldDB" id="A0A8C2ARH5"/>
<dbReference type="GO" id="GO:0005634">
    <property type="term" value="C:nucleus"/>
    <property type="evidence" value="ECO:0007669"/>
    <property type="project" value="UniProtKB-SubCell"/>
</dbReference>
<dbReference type="InterPro" id="IPR012677">
    <property type="entry name" value="Nucleotide-bd_a/b_plait_sf"/>
</dbReference>
<sequence length="499" mass="55066">MNKLYVGNLSPSVTVEDLKQLFGERKLPVTDEVLLKSGYAFVDFPDQNWAIKAIETLSGKVELHGKVIEVDYSVPKKLRAVEKLTGQTFEDYSFKQDFPLRMLVPTQFVGAIIGKEGLTIKNITKQTQSKVDIHRKENAGAAEKPISIHSTPEGCSAACRMIMDIMQKEADDTKVTEDIPLKILAHNSLVGRLIGKEGRNLKKIEEDTETKITISSLQDLTIYNPERTIIVKGSIEACCRAEVEIMRKLREAYENDIAAINQQTNLIPGLSLSTLGIFSTGLSVLPPAAGPRGVPSVLPAAYNPFLVKDVIFCMFLLPSPQQAPEQEVVYLFIPTQAVGAIIGKKGQHIKQLARFAGASIKIAPAESPDVTQRMVIITGPPEAQFKAQGRIFGKLKEENFFSAKEEVKLETHIKVPSSAAGRVIGKGGKTVNELQNLTSAEVIVPRDQTPDENDEVFVKISGHFFASQTAQRKIREIIQQVKQQEQKHQQGTPVTHHSK</sequence>
<name>A0A8C2ARH5_CYPCA</name>
<dbReference type="GO" id="GO:0005737">
    <property type="term" value="C:cytoplasm"/>
    <property type="evidence" value="ECO:0007669"/>
    <property type="project" value="UniProtKB-SubCell"/>
</dbReference>
<dbReference type="CDD" id="cd22500">
    <property type="entry name" value="KH-I_IGF2BP2_rpt4"/>
    <property type="match status" value="1"/>
</dbReference>
<evidence type="ECO:0000256" key="5">
    <source>
        <dbReference type="ARBA" id="ARBA00022490"/>
    </source>
</evidence>
<dbReference type="FunFam" id="3.30.1370.10:FF:000027">
    <property type="entry name" value="insulin-like growth factor 2 mRNA-binding protein 3 isoform X1"/>
    <property type="match status" value="1"/>
</dbReference>
<dbReference type="GO" id="GO:0003723">
    <property type="term" value="F:RNA binding"/>
    <property type="evidence" value="ECO:0007669"/>
    <property type="project" value="UniProtKB-UniRule"/>
</dbReference>
<keyword evidence="7" id="KW-0509">mRNA transport</keyword>
<dbReference type="CDD" id="cd22491">
    <property type="entry name" value="KH-I_IGF2BP2_rpt1"/>
    <property type="match status" value="1"/>
</dbReference>
<evidence type="ECO:0000256" key="4">
    <source>
        <dbReference type="ARBA" id="ARBA00022448"/>
    </source>
</evidence>
<reference evidence="13" key="1">
    <citation type="submission" date="2025-08" db="UniProtKB">
        <authorList>
            <consortium name="Ensembl"/>
        </authorList>
    </citation>
    <scope>IDENTIFICATION</scope>
</reference>
<keyword evidence="9 11" id="KW-0694">RNA-binding</keyword>
<dbReference type="CDD" id="cd22497">
    <property type="entry name" value="KH-I_IGF2BP2_rpt3"/>
    <property type="match status" value="1"/>
</dbReference>
<evidence type="ECO:0000256" key="7">
    <source>
        <dbReference type="ARBA" id="ARBA00022816"/>
    </source>
</evidence>
<keyword evidence="5" id="KW-0963">Cytoplasm</keyword>
<dbReference type="PANTHER" id="PTHR10288">
    <property type="entry name" value="KH DOMAIN CONTAINING RNA BINDING PROTEIN"/>
    <property type="match status" value="1"/>
</dbReference>
<dbReference type="Ensembl" id="ENSCCRT00015112263.1">
    <property type="protein sequence ID" value="ENSCCRP00015108807.1"/>
    <property type="gene ID" value="ENSCCRG00015043166.1"/>
</dbReference>
<evidence type="ECO:0000256" key="10">
    <source>
        <dbReference type="ARBA" id="ARBA00023242"/>
    </source>
</evidence>
<dbReference type="SUPFAM" id="SSF54791">
    <property type="entry name" value="Eukaryotic type KH-domain (KH-domain type I)"/>
    <property type="match status" value="4"/>
</dbReference>
<dbReference type="FunFam" id="3.30.1370.10:FF:000026">
    <property type="entry name" value="Insulin-like growth factor 2 mRNA-binding protein 3"/>
    <property type="match status" value="1"/>
</dbReference>
<protein>
    <submittedName>
        <fullName evidence="13">Insulin-like growth factor 2 mRNA binding protein 2a</fullName>
    </submittedName>
</protein>
<keyword evidence="8" id="KW-0810">Translation regulation</keyword>
<evidence type="ECO:0000259" key="12">
    <source>
        <dbReference type="PROSITE" id="PS50102"/>
    </source>
</evidence>
<evidence type="ECO:0000256" key="2">
    <source>
        <dbReference type="ARBA" id="ARBA00004496"/>
    </source>
</evidence>
<comment type="subcellular location">
    <subcellularLocation>
        <location evidence="2">Cytoplasm</location>
    </subcellularLocation>
    <subcellularLocation>
        <location evidence="1">Nucleus</location>
    </subcellularLocation>
</comment>
<dbReference type="Pfam" id="PF00013">
    <property type="entry name" value="KH_1"/>
    <property type="match status" value="4"/>
</dbReference>
<dbReference type="GO" id="GO:0051028">
    <property type="term" value="P:mRNA transport"/>
    <property type="evidence" value="ECO:0007669"/>
    <property type="project" value="UniProtKB-KW"/>
</dbReference>
<evidence type="ECO:0000256" key="11">
    <source>
        <dbReference type="PROSITE-ProRule" id="PRU00176"/>
    </source>
</evidence>
<keyword evidence="6" id="KW-0677">Repeat</keyword>
<dbReference type="Gene3D" id="3.30.310.210">
    <property type="match status" value="1"/>
</dbReference>
<evidence type="ECO:0000256" key="1">
    <source>
        <dbReference type="ARBA" id="ARBA00004123"/>
    </source>
</evidence>
<dbReference type="PROSITE" id="PS50084">
    <property type="entry name" value="KH_TYPE_1"/>
    <property type="match status" value="4"/>
</dbReference>
<dbReference type="GO" id="GO:0006417">
    <property type="term" value="P:regulation of translation"/>
    <property type="evidence" value="ECO:0007669"/>
    <property type="project" value="UniProtKB-KW"/>
</dbReference>
<proteinExistence type="inferred from homology"/>
<dbReference type="Proteomes" id="UP000694700">
    <property type="component" value="Unplaced"/>
</dbReference>
<dbReference type="Gene3D" id="3.30.1370.10">
    <property type="entry name" value="K Homology domain, type 1"/>
    <property type="match status" value="2"/>
</dbReference>
<dbReference type="Pfam" id="PF00076">
    <property type="entry name" value="RRM_1"/>
    <property type="match status" value="1"/>
</dbReference>
<dbReference type="PROSITE" id="PS50102">
    <property type="entry name" value="RRM"/>
    <property type="match status" value="1"/>
</dbReference>
<dbReference type="SMART" id="SM00322">
    <property type="entry name" value="KH"/>
    <property type="match status" value="4"/>
</dbReference>
<dbReference type="InterPro" id="IPR004088">
    <property type="entry name" value="KH_dom_type_1"/>
</dbReference>